<dbReference type="Proteomes" id="UP001165960">
    <property type="component" value="Unassembled WGS sequence"/>
</dbReference>
<protein>
    <submittedName>
        <fullName evidence="1">DNA polymerase epsilon catalytic subunit</fullName>
        <ecNumber evidence="1">2.7.7.7</ecNumber>
    </submittedName>
</protein>
<keyword evidence="1" id="KW-0808">Transferase</keyword>
<evidence type="ECO:0000313" key="2">
    <source>
        <dbReference type="Proteomes" id="UP001165960"/>
    </source>
</evidence>
<dbReference type="EC" id="2.7.7.7" evidence="1"/>
<dbReference type="EMBL" id="QTSX02003022">
    <property type="protein sequence ID" value="KAJ9072332.1"/>
    <property type="molecule type" value="Genomic_DNA"/>
</dbReference>
<evidence type="ECO:0000313" key="1">
    <source>
        <dbReference type="EMBL" id="KAJ9072332.1"/>
    </source>
</evidence>
<name>A0ACC2TDM2_9FUNG</name>
<gene>
    <name evidence="1" type="primary">POL2_3</name>
    <name evidence="1" type="ORF">DSO57_1028540</name>
</gene>
<sequence>MSGRNRGRGRGRGRGGAAGNAGKEHNSTQAKGSYTRKDYSFKENNEKTRLSEAERAIKFDQIDEKLGFSRHLEQHERLGWLVNMQPTLICDSEFPEGRSGVDLYFINEEDEYFKSTFFYKPYFMIICKEGSHAEIEENLLRRFPNTIDAIEKLTKEDLSLPNHLGGNQRKVMKLVFQNSSDLLTVRKFIQPLASKNENDKNAKDAYANALLSLQGKDTLQPTNENDASYNVWSNIIGIREYDVPYLVRAAIDIDLRVGLWYTVRPNKESINDLIIQHRPDLVKRADPVVLAFDIETTKLPLKFPDASFDMVMMISLHGEMAKATSSRTARLFQQISLTLSTHPSRISRGISLFSMNSTRKRRFSASLVTSENCDRQ</sequence>
<accession>A0ACC2TDM2</accession>
<organism evidence="1 2">
    <name type="scientific">Entomophthora muscae</name>
    <dbReference type="NCBI Taxonomy" id="34485"/>
    <lineage>
        <taxon>Eukaryota</taxon>
        <taxon>Fungi</taxon>
        <taxon>Fungi incertae sedis</taxon>
        <taxon>Zoopagomycota</taxon>
        <taxon>Entomophthoromycotina</taxon>
        <taxon>Entomophthoromycetes</taxon>
        <taxon>Entomophthorales</taxon>
        <taxon>Entomophthoraceae</taxon>
        <taxon>Entomophthora</taxon>
    </lineage>
</organism>
<keyword evidence="1" id="KW-0548">Nucleotidyltransferase</keyword>
<reference evidence="1" key="1">
    <citation type="submission" date="2022-04" db="EMBL/GenBank/DDBJ databases">
        <title>Genome of the entomopathogenic fungus Entomophthora muscae.</title>
        <authorList>
            <person name="Elya C."/>
            <person name="Lovett B.R."/>
            <person name="Lee E."/>
            <person name="Macias A.M."/>
            <person name="Hajek A.E."/>
            <person name="De Bivort B.L."/>
            <person name="Kasson M.T."/>
            <person name="De Fine Licht H.H."/>
            <person name="Stajich J.E."/>
        </authorList>
    </citation>
    <scope>NUCLEOTIDE SEQUENCE</scope>
    <source>
        <strain evidence="1">Berkeley</strain>
    </source>
</reference>
<keyword evidence="2" id="KW-1185">Reference proteome</keyword>
<proteinExistence type="predicted"/>
<comment type="caution">
    <text evidence="1">The sequence shown here is derived from an EMBL/GenBank/DDBJ whole genome shotgun (WGS) entry which is preliminary data.</text>
</comment>